<dbReference type="SUPFAM" id="SSF48452">
    <property type="entry name" value="TPR-like"/>
    <property type="match status" value="3"/>
</dbReference>
<sequence>MLGPVAVWDDPEHIPIGSGRQRFVLATLLLNAGRLTSTDRLVDALWDDPPTTARPQLHNLISNVRRRLRAAGDGLIVTRPTGYELHLGEHGLDLVRFRELVVQGRNAGSGGDHERAAGLFADALALWRGPALADVADELAATTRALLGEERVSAAEARLEAQVALGRYDDVLRELEPVLTDHPYRERLHEIRMAALAASGRRADALAAYRALYRLFSDDLGVEPGPALRDLEQRILRGEAPAPVAQPAPVTVPRQLPASSPLLTGRDDLIDEIAADLARTDQAGQVRVLVGPGGVGKTSLALAAARRADHAFPDGQLFADLRGGHHAPADPHAVVGRFLRTLGVGGAEVPDDRDERVALYRSHLAGRHVLIVLDDAAGEEQVRPLLPGTPGCQVLVTSRRRLGALLGATRWSVPVLSPDDAVALLAAVIGEQRVGGAPEAAEAVVELCGRLPLAVCVAAARLAVHPEWTLEEFRSRLADQVGRLDELSVGDLDVRASIELSYQALDEPLRVLLRRLGLLLTPDWPTWVAQELTGEPSTARVERMLDRLVEMHLLEPLGRDAVGQSRYQLHDLIRAFAAERAEDEDPEDERAEAVSKVLSSWLALATEADQRADHHTIYASGLEAVAAPQVAVRATRDQPRAWLEVERTSLTSALEQASAQGHAELAGLFALRMSGFLALRAYDDEREHALEVAASALRTTGPDDLLLKILQALFAVYAQRARCGEMPALAAEALALATKLGDHNRTMRALLHAGLAARRLGRLREAAEMLDEAIRECDPDVPGSALPSLLINRAEVHRDLGEPARALPLVEDALAIRRAQGNHRLQAMNLIIYAYTLIDVHRLDDAEQALTEAGQLTEEIDDELHAAYVEQTLADVDVRLGRFAAARKRLDRALPVFTTLGNADGTAEAYRTLGELAMASGDPEAAVEPLRAALRTWRQLRAPLEAARLLARLARAHEAAGDPEAARTARAECDGILADLGLPVDCLRLPRG</sequence>
<dbReference type="Pfam" id="PF13424">
    <property type="entry name" value="TPR_12"/>
    <property type="match status" value="1"/>
</dbReference>
<dbReference type="InterPro" id="IPR036388">
    <property type="entry name" value="WH-like_DNA-bd_sf"/>
</dbReference>
<keyword evidence="6" id="KW-1185">Reference proteome</keyword>
<evidence type="ECO:0000259" key="4">
    <source>
        <dbReference type="PROSITE" id="PS51755"/>
    </source>
</evidence>
<organism evidence="5 6">
    <name type="scientific">Actinophytocola algeriensis</name>
    <dbReference type="NCBI Taxonomy" id="1768010"/>
    <lineage>
        <taxon>Bacteria</taxon>
        <taxon>Bacillati</taxon>
        <taxon>Actinomycetota</taxon>
        <taxon>Actinomycetes</taxon>
        <taxon>Pseudonocardiales</taxon>
        <taxon>Pseudonocardiaceae</taxon>
    </lineage>
</organism>
<dbReference type="SMART" id="SM01043">
    <property type="entry name" value="BTAD"/>
    <property type="match status" value="1"/>
</dbReference>
<dbReference type="GO" id="GO:0003677">
    <property type="term" value="F:DNA binding"/>
    <property type="evidence" value="ECO:0007669"/>
    <property type="project" value="UniProtKB-UniRule"/>
</dbReference>
<dbReference type="InterPro" id="IPR011990">
    <property type="entry name" value="TPR-like_helical_dom_sf"/>
</dbReference>
<dbReference type="RefSeq" id="WP_184816193.1">
    <property type="nucleotide sequence ID" value="NZ_JACHJQ010000012.1"/>
</dbReference>
<dbReference type="CDD" id="cd15831">
    <property type="entry name" value="BTAD"/>
    <property type="match status" value="1"/>
</dbReference>
<evidence type="ECO:0000256" key="3">
    <source>
        <dbReference type="PROSITE-ProRule" id="PRU01091"/>
    </source>
</evidence>
<dbReference type="PRINTS" id="PR00364">
    <property type="entry name" value="DISEASERSIST"/>
</dbReference>
<name>A0A7W7QF51_9PSEU</name>
<dbReference type="Gene3D" id="3.40.50.300">
    <property type="entry name" value="P-loop containing nucleotide triphosphate hydrolases"/>
    <property type="match status" value="1"/>
</dbReference>
<dbReference type="GO" id="GO:0043531">
    <property type="term" value="F:ADP binding"/>
    <property type="evidence" value="ECO:0007669"/>
    <property type="project" value="InterPro"/>
</dbReference>
<dbReference type="SUPFAM" id="SSF52540">
    <property type="entry name" value="P-loop containing nucleoside triphosphate hydrolases"/>
    <property type="match status" value="1"/>
</dbReference>
<protein>
    <submittedName>
        <fullName evidence="5">DNA-binding SARP family transcriptional activator</fullName>
    </submittedName>
</protein>
<dbReference type="EMBL" id="JACHJQ010000012">
    <property type="protein sequence ID" value="MBB4912184.1"/>
    <property type="molecule type" value="Genomic_DNA"/>
</dbReference>
<dbReference type="Proteomes" id="UP000520767">
    <property type="component" value="Unassembled WGS sequence"/>
</dbReference>
<dbReference type="InterPro" id="IPR001867">
    <property type="entry name" value="OmpR/PhoB-type_DNA-bd"/>
</dbReference>
<evidence type="ECO:0000313" key="5">
    <source>
        <dbReference type="EMBL" id="MBB4912184.1"/>
    </source>
</evidence>
<dbReference type="InterPro" id="IPR016032">
    <property type="entry name" value="Sig_transdc_resp-reg_C-effctor"/>
</dbReference>
<dbReference type="GO" id="GO:0006355">
    <property type="term" value="P:regulation of DNA-templated transcription"/>
    <property type="evidence" value="ECO:0007669"/>
    <property type="project" value="InterPro"/>
</dbReference>
<evidence type="ECO:0000256" key="2">
    <source>
        <dbReference type="ARBA" id="ARBA00023125"/>
    </source>
</evidence>
<dbReference type="PANTHER" id="PTHR47691">
    <property type="entry name" value="REGULATOR-RELATED"/>
    <property type="match status" value="1"/>
</dbReference>
<gene>
    <name evidence="5" type="ORF">FHR82_008455</name>
</gene>
<evidence type="ECO:0000313" key="6">
    <source>
        <dbReference type="Proteomes" id="UP000520767"/>
    </source>
</evidence>
<dbReference type="Pfam" id="PF03704">
    <property type="entry name" value="BTAD"/>
    <property type="match status" value="1"/>
</dbReference>
<dbReference type="AlphaFoldDB" id="A0A7W7QF51"/>
<keyword evidence="2 3" id="KW-0238">DNA-binding</keyword>
<dbReference type="Gene3D" id="1.25.40.10">
    <property type="entry name" value="Tetratricopeptide repeat domain"/>
    <property type="match status" value="2"/>
</dbReference>
<accession>A0A7W7QF51</accession>
<feature type="domain" description="OmpR/PhoB-type" evidence="4">
    <location>
        <begin position="1"/>
        <end position="87"/>
    </location>
</feature>
<evidence type="ECO:0000256" key="1">
    <source>
        <dbReference type="ARBA" id="ARBA00005820"/>
    </source>
</evidence>
<dbReference type="PANTHER" id="PTHR47691:SF3">
    <property type="entry name" value="HTH-TYPE TRANSCRIPTIONAL REGULATOR RV0890C-RELATED"/>
    <property type="match status" value="1"/>
</dbReference>
<dbReference type="Pfam" id="PF00931">
    <property type="entry name" value="NB-ARC"/>
    <property type="match status" value="1"/>
</dbReference>
<feature type="DNA-binding region" description="OmpR/PhoB-type" evidence="3">
    <location>
        <begin position="1"/>
        <end position="87"/>
    </location>
</feature>
<proteinExistence type="inferred from homology"/>
<dbReference type="GO" id="GO:0000160">
    <property type="term" value="P:phosphorelay signal transduction system"/>
    <property type="evidence" value="ECO:0007669"/>
    <property type="project" value="InterPro"/>
</dbReference>
<dbReference type="SMART" id="SM00862">
    <property type="entry name" value="Trans_reg_C"/>
    <property type="match status" value="1"/>
</dbReference>
<reference evidence="5 6" key="1">
    <citation type="submission" date="2020-08" db="EMBL/GenBank/DDBJ databases">
        <title>Genomic Encyclopedia of Type Strains, Phase III (KMG-III): the genomes of soil and plant-associated and newly described type strains.</title>
        <authorList>
            <person name="Whitman W."/>
        </authorList>
    </citation>
    <scope>NUCLEOTIDE SEQUENCE [LARGE SCALE GENOMIC DNA]</scope>
    <source>
        <strain evidence="5 6">CECT 8960</strain>
    </source>
</reference>
<dbReference type="Gene3D" id="1.10.10.10">
    <property type="entry name" value="Winged helix-like DNA-binding domain superfamily/Winged helix DNA-binding domain"/>
    <property type="match status" value="1"/>
</dbReference>
<dbReference type="InterPro" id="IPR027417">
    <property type="entry name" value="P-loop_NTPase"/>
</dbReference>
<dbReference type="InterPro" id="IPR019734">
    <property type="entry name" value="TPR_rpt"/>
</dbReference>
<dbReference type="SUPFAM" id="SSF46894">
    <property type="entry name" value="C-terminal effector domain of the bipartite response regulators"/>
    <property type="match status" value="1"/>
</dbReference>
<comment type="similarity">
    <text evidence="1">Belongs to the AfsR/DnrI/RedD regulatory family.</text>
</comment>
<dbReference type="SMART" id="SM00028">
    <property type="entry name" value="TPR"/>
    <property type="match status" value="3"/>
</dbReference>
<dbReference type="PROSITE" id="PS51755">
    <property type="entry name" value="OMPR_PHOB"/>
    <property type="match status" value="1"/>
</dbReference>
<comment type="caution">
    <text evidence="5">The sequence shown here is derived from an EMBL/GenBank/DDBJ whole genome shotgun (WGS) entry which is preliminary data.</text>
</comment>
<dbReference type="Pfam" id="PF00486">
    <property type="entry name" value="Trans_reg_C"/>
    <property type="match status" value="1"/>
</dbReference>
<dbReference type="InterPro" id="IPR002182">
    <property type="entry name" value="NB-ARC"/>
</dbReference>
<dbReference type="InterPro" id="IPR005158">
    <property type="entry name" value="BTAD"/>
</dbReference>